<keyword evidence="4" id="KW-1185">Reference proteome</keyword>
<organism evidence="3 4">
    <name type="scientific">Aureimonas flava</name>
    <dbReference type="NCBI Taxonomy" id="2320271"/>
    <lineage>
        <taxon>Bacteria</taxon>
        <taxon>Pseudomonadati</taxon>
        <taxon>Pseudomonadota</taxon>
        <taxon>Alphaproteobacteria</taxon>
        <taxon>Hyphomicrobiales</taxon>
        <taxon>Aurantimonadaceae</taxon>
        <taxon>Aureimonas</taxon>
    </lineage>
</organism>
<dbReference type="EMBL" id="QYRN01000011">
    <property type="protein sequence ID" value="RIX98216.1"/>
    <property type="molecule type" value="Genomic_DNA"/>
</dbReference>
<dbReference type="GO" id="GO:0003676">
    <property type="term" value="F:nucleic acid binding"/>
    <property type="evidence" value="ECO:0007669"/>
    <property type="project" value="InterPro"/>
</dbReference>
<feature type="region of interest" description="Disordered" evidence="1">
    <location>
        <begin position="108"/>
        <end position="130"/>
    </location>
</feature>
<gene>
    <name evidence="3" type="ORF">D3218_17705</name>
</gene>
<evidence type="ECO:0000313" key="4">
    <source>
        <dbReference type="Proteomes" id="UP000265750"/>
    </source>
</evidence>
<proteinExistence type="predicted"/>
<evidence type="ECO:0000259" key="2">
    <source>
        <dbReference type="Pfam" id="PF13358"/>
    </source>
</evidence>
<dbReference type="AlphaFoldDB" id="A0A3A1WGV8"/>
<reference evidence="4" key="1">
    <citation type="submission" date="2018-09" db="EMBL/GenBank/DDBJ databases">
        <authorList>
            <person name="Tuo L."/>
        </authorList>
    </citation>
    <scope>NUCLEOTIDE SEQUENCE [LARGE SCALE GENOMIC DNA]</scope>
    <source>
        <strain evidence="4">M2BS4Y-1</strain>
    </source>
</reference>
<dbReference type="Pfam" id="PF13358">
    <property type="entry name" value="DDE_3"/>
    <property type="match status" value="1"/>
</dbReference>
<protein>
    <recommendedName>
        <fullName evidence="2">Tc1-like transposase DDE domain-containing protein</fullName>
    </recommendedName>
</protein>
<dbReference type="Gene3D" id="3.30.420.10">
    <property type="entry name" value="Ribonuclease H-like superfamily/Ribonuclease H"/>
    <property type="match status" value="1"/>
</dbReference>
<name>A0A3A1WGV8_9HYPH</name>
<evidence type="ECO:0000256" key="1">
    <source>
        <dbReference type="SAM" id="MobiDB-lite"/>
    </source>
</evidence>
<comment type="caution">
    <text evidence="3">The sequence shown here is derived from an EMBL/GenBank/DDBJ whole genome shotgun (WGS) entry which is preliminary data.</text>
</comment>
<evidence type="ECO:0000313" key="3">
    <source>
        <dbReference type="EMBL" id="RIX98216.1"/>
    </source>
</evidence>
<dbReference type="InterPro" id="IPR036397">
    <property type="entry name" value="RNaseH_sf"/>
</dbReference>
<dbReference type="Proteomes" id="UP000265750">
    <property type="component" value="Unassembled WGS sequence"/>
</dbReference>
<feature type="domain" description="Tc1-like transposase DDE" evidence="2">
    <location>
        <begin position="3"/>
        <end position="84"/>
    </location>
</feature>
<accession>A0A3A1WGV8</accession>
<sequence>MTAPMVLDGPTNGIAFRASIEQVLIPTLPPDDTVVMDNLPARKADGVQTAIEAIGASMRFLSPDSSDFNPIETTFSKLKAFLRAMVERIVEPLRSRRLRCRLIGRRASCGTSRSDPAPSPWPCRREAASKGRAGWTPCRLAAPGCAEEPGR</sequence>
<dbReference type="InterPro" id="IPR038717">
    <property type="entry name" value="Tc1-like_DDE_dom"/>
</dbReference>